<sequence length="599" mass="64692">MRPFTLLYCLLPGLASAATNAHRATEVQDGQTGTVITSPPKPTNTGLQQTPDAHHPFIAPGPNDQRGPCRMDLPVHIISRLTVLLAAMNTLANHGYIPRNGVASFEEIVTGAVEAFNIQQSVMEFITAANMLMRGNPFVNKVSIGGISDLVPPLPGNIGSPHTSGVALHGGFEGDASMTRADAFIGDNRDFQDILYDLDLLQLGKFGDNGPNGNNTVFNVATMIAIKQLNIAMDQAANPEFAIPPRRLSGMFTEASFVLNVFANGTTKQATLPIVGSFFRNQTFPQNWFRAASPVTGGESAGQIEAGVPGFVPGRNNEQGVYVADPPPPAPFNSSSSCATYWDLLGTTPAGLANTKGIFKQNVDFLTNILFQMVPIYVARLIYDLPTRFPPHPHRSNVPLIRVRPIGRRAVRSSRPAPPLHPAPIAVGPSTRFWLALRLHFASPAHHTPLGARSLISCSASTHMSRFLLVSHVRAHPPRLMQCTVPVPHRHGTTTLSPLVRALPQRPSAYVDNHQRIDAPGLRLPPAPAPDSNTRRVDTRQQWAEIHAEQASARELPRRSSHVCVHSHRTRTRSAHLSRIIASACTAACAVCLDSPPPG</sequence>
<feature type="domain" description="Heme haloperoxidase family profile" evidence="10">
    <location>
        <begin position="53"/>
        <end position="302"/>
    </location>
</feature>
<dbReference type="Gene3D" id="1.10.489.10">
    <property type="entry name" value="Chloroperoxidase-like"/>
    <property type="match status" value="2"/>
</dbReference>
<dbReference type="PROSITE" id="PS51405">
    <property type="entry name" value="HEME_HALOPEROXIDASE"/>
    <property type="match status" value="1"/>
</dbReference>
<comment type="caution">
    <text evidence="11">The sequence shown here is derived from an EMBL/GenBank/DDBJ whole genome shotgun (WGS) entry which is preliminary data.</text>
</comment>
<protein>
    <recommendedName>
        <fullName evidence="10">Heme haloperoxidase family profile domain-containing protein</fullName>
    </recommendedName>
</protein>
<dbReference type="InterPro" id="IPR036851">
    <property type="entry name" value="Chloroperoxidase-like_sf"/>
</dbReference>
<dbReference type="PANTHER" id="PTHR33577:SF16">
    <property type="entry name" value="HEME HALOPEROXIDASE FAMILY PROFILE DOMAIN-CONTAINING PROTEIN"/>
    <property type="match status" value="1"/>
</dbReference>
<comment type="cofactor">
    <cofactor evidence="1">
        <name>heme b</name>
        <dbReference type="ChEBI" id="CHEBI:60344"/>
    </cofactor>
</comment>
<evidence type="ECO:0000259" key="10">
    <source>
        <dbReference type="PROSITE" id="PS51405"/>
    </source>
</evidence>
<evidence type="ECO:0000256" key="3">
    <source>
        <dbReference type="ARBA" id="ARBA00022617"/>
    </source>
</evidence>
<evidence type="ECO:0000313" key="11">
    <source>
        <dbReference type="EMBL" id="KAJ7336743.1"/>
    </source>
</evidence>
<evidence type="ECO:0000313" key="12">
    <source>
        <dbReference type="Proteomes" id="UP001218218"/>
    </source>
</evidence>
<dbReference type="Proteomes" id="UP001218218">
    <property type="component" value="Unassembled WGS sequence"/>
</dbReference>
<evidence type="ECO:0000256" key="6">
    <source>
        <dbReference type="ARBA" id="ARBA00023004"/>
    </source>
</evidence>
<dbReference type="InterPro" id="IPR000028">
    <property type="entry name" value="Chloroperoxidase"/>
</dbReference>
<keyword evidence="9" id="KW-0732">Signal</keyword>
<feature type="chain" id="PRO_5042257534" description="Heme haloperoxidase family profile domain-containing protein" evidence="9">
    <location>
        <begin position="18"/>
        <end position="599"/>
    </location>
</feature>
<dbReference type="PANTHER" id="PTHR33577">
    <property type="entry name" value="STERIGMATOCYSTIN BIOSYNTHESIS PEROXIDASE STCC-RELATED"/>
    <property type="match status" value="1"/>
</dbReference>
<dbReference type="SUPFAM" id="SSF47571">
    <property type="entry name" value="Cloroperoxidase"/>
    <property type="match status" value="1"/>
</dbReference>
<evidence type="ECO:0000256" key="5">
    <source>
        <dbReference type="ARBA" id="ARBA00023002"/>
    </source>
</evidence>
<reference evidence="11" key="1">
    <citation type="submission" date="2023-03" db="EMBL/GenBank/DDBJ databases">
        <title>Massive genome expansion in bonnet fungi (Mycena s.s.) driven by repeated elements and novel gene families across ecological guilds.</title>
        <authorList>
            <consortium name="Lawrence Berkeley National Laboratory"/>
            <person name="Harder C.B."/>
            <person name="Miyauchi S."/>
            <person name="Viragh M."/>
            <person name="Kuo A."/>
            <person name="Thoen E."/>
            <person name="Andreopoulos B."/>
            <person name="Lu D."/>
            <person name="Skrede I."/>
            <person name="Drula E."/>
            <person name="Henrissat B."/>
            <person name="Morin E."/>
            <person name="Kohler A."/>
            <person name="Barry K."/>
            <person name="LaButti K."/>
            <person name="Morin E."/>
            <person name="Salamov A."/>
            <person name="Lipzen A."/>
            <person name="Mereny Z."/>
            <person name="Hegedus B."/>
            <person name="Baldrian P."/>
            <person name="Stursova M."/>
            <person name="Weitz H."/>
            <person name="Taylor A."/>
            <person name="Grigoriev I.V."/>
            <person name="Nagy L.G."/>
            <person name="Martin F."/>
            <person name="Kauserud H."/>
        </authorList>
    </citation>
    <scope>NUCLEOTIDE SEQUENCE</scope>
    <source>
        <strain evidence="11">CBHHK002</strain>
    </source>
</reference>
<comment type="similarity">
    <text evidence="7">Belongs to the chloroperoxidase family.</text>
</comment>
<feature type="compositionally biased region" description="Polar residues" evidence="8">
    <location>
        <begin position="28"/>
        <end position="45"/>
    </location>
</feature>
<keyword evidence="3" id="KW-0349">Heme</keyword>
<dbReference type="Pfam" id="PF01328">
    <property type="entry name" value="Peroxidase_2"/>
    <property type="match status" value="1"/>
</dbReference>
<organism evidence="11 12">
    <name type="scientific">Mycena albidolilacea</name>
    <dbReference type="NCBI Taxonomy" id="1033008"/>
    <lineage>
        <taxon>Eukaryota</taxon>
        <taxon>Fungi</taxon>
        <taxon>Dikarya</taxon>
        <taxon>Basidiomycota</taxon>
        <taxon>Agaricomycotina</taxon>
        <taxon>Agaricomycetes</taxon>
        <taxon>Agaricomycetidae</taxon>
        <taxon>Agaricales</taxon>
        <taxon>Marasmiineae</taxon>
        <taxon>Mycenaceae</taxon>
        <taxon>Mycena</taxon>
    </lineage>
</organism>
<dbReference type="GO" id="GO:0004601">
    <property type="term" value="F:peroxidase activity"/>
    <property type="evidence" value="ECO:0007669"/>
    <property type="project" value="UniProtKB-KW"/>
</dbReference>
<accession>A0AAD6ZSB6</accession>
<evidence type="ECO:0000256" key="7">
    <source>
        <dbReference type="ARBA" id="ARBA00025795"/>
    </source>
</evidence>
<keyword evidence="6" id="KW-0408">Iron</keyword>
<keyword evidence="12" id="KW-1185">Reference proteome</keyword>
<dbReference type="AlphaFoldDB" id="A0AAD6ZSB6"/>
<proteinExistence type="inferred from homology"/>
<keyword evidence="4" id="KW-0479">Metal-binding</keyword>
<feature type="region of interest" description="Disordered" evidence="8">
    <location>
        <begin position="25"/>
        <end position="45"/>
    </location>
</feature>
<evidence type="ECO:0000256" key="2">
    <source>
        <dbReference type="ARBA" id="ARBA00022559"/>
    </source>
</evidence>
<evidence type="ECO:0000256" key="8">
    <source>
        <dbReference type="SAM" id="MobiDB-lite"/>
    </source>
</evidence>
<dbReference type="GO" id="GO:0046872">
    <property type="term" value="F:metal ion binding"/>
    <property type="evidence" value="ECO:0007669"/>
    <property type="project" value="UniProtKB-KW"/>
</dbReference>
<gene>
    <name evidence="11" type="ORF">DFH08DRAFT_1017796</name>
</gene>
<keyword evidence="2" id="KW-0575">Peroxidase</keyword>
<keyword evidence="5" id="KW-0560">Oxidoreductase</keyword>
<evidence type="ECO:0000256" key="4">
    <source>
        <dbReference type="ARBA" id="ARBA00022723"/>
    </source>
</evidence>
<evidence type="ECO:0000256" key="1">
    <source>
        <dbReference type="ARBA" id="ARBA00001970"/>
    </source>
</evidence>
<evidence type="ECO:0000256" key="9">
    <source>
        <dbReference type="SAM" id="SignalP"/>
    </source>
</evidence>
<dbReference type="EMBL" id="JARIHO010000030">
    <property type="protein sequence ID" value="KAJ7336743.1"/>
    <property type="molecule type" value="Genomic_DNA"/>
</dbReference>
<name>A0AAD6ZSB6_9AGAR</name>
<feature type="signal peptide" evidence="9">
    <location>
        <begin position="1"/>
        <end position="17"/>
    </location>
</feature>